<keyword evidence="2 4" id="KW-0863">Zinc-finger</keyword>
<dbReference type="InterPro" id="IPR018247">
    <property type="entry name" value="EF_Hand_1_Ca_BS"/>
</dbReference>
<feature type="compositionally biased region" description="Acidic residues" evidence="5">
    <location>
        <begin position="67"/>
        <end position="101"/>
    </location>
</feature>
<feature type="domain" description="CCHC-type" evidence="6">
    <location>
        <begin position="555"/>
        <end position="570"/>
    </location>
</feature>
<evidence type="ECO:0000256" key="4">
    <source>
        <dbReference type="PROSITE-ProRule" id="PRU00047"/>
    </source>
</evidence>
<dbReference type="SMART" id="SM00575">
    <property type="entry name" value="ZnF_PMZ"/>
    <property type="match status" value="1"/>
</dbReference>
<feature type="region of interest" description="Disordered" evidence="5">
    <location>
        <begin position="513"/>
        <end position="609"/>
    </location>
</feature>
<keyword evidence="3" id="KW-0862">Zinc</keyword>
<feature type="compositionally biased region" description="Basic residues" evidence="5">
    <location>
        <begin position="552"/>
        <end position="568"/>
    </location>
</feature>
<evidence type="ECO:0008006" key="9">
    <source>
        <dbReference type="Google" id="ProtNLM"/>
    </source>
</evidence>
<dbReference type="InterPro" id="IPR001878">
    <property type="entry name" value="Znf_CCHC"/>
</dbReference>
<feature type="compositionally biased region" description="Basic residues" evidence="5">
    <location>
        <begin position="521"/>
        <end position="534"/>
    </location>
</feature>
<dbReference type="PROSITE" id="PS00018">
    <property type="entry name" value="EF_HAND_1"/>
    <property type="match status" value="1"/>
</dbReference>
<name>A0A2N9INA2_FAGSY</name>
<dbReference type="PANTHER" id="PTHR31973">
    <property type="entry name" value="POLYPROTEIN, PUTATIVE-RELATED"/>
    <property type="match status" value="1"/>
</dbReference>
<sequence>MVRELGYALISRLWFRVSGISIEDGGLHMVNSDHDAMLMTKLVPGYGEIEVFVEHIVEEPVINSNLEDVDDDYNGDVDDDDHVDEDEVVDVDVDEDDDDDLYDRYTDMMDDEVLDQNANNSDADNSDDDSWDSVEDDEQSEVIGAGVLYSDYESEDLHSDGQGLNESKSEYESDGNNVEVDANADVDGRRPRVEYRRPTFPIFRPVARAKDIRFVKNDNVRVRAVCQEGCKFVAYLAKLPRELTFQLKTLQLEHSCTRCYKNPRMTTNFLAKKLVGKVKDQPDIKLTSIQNKVHKKYVTHISQSKAYRAKAKAMDILEGSHIEQYNMLWDYCEELRRSNPGSTVLMKVQSFNEGEMEVEDVSQIRDPVFQRLYVCFETCKTGFKNACRPFIGLDACHLKGPYGGQLIAAVGRDPNEEYFPLAFAVVEAETYDSWTWFLKLLDVDVGAHKWLEELPLKTWTRSKFTGNAKSDALLNNMFDLNEKSCTCQRWKLTGIPCSHAITCIHYNKEKAKTGLSPGKPPHLRRPPGRPKKNRVKEPDKPKAGTKLGRTGTAKKCKKCGKLGHNKRSCKGEVGGNSKLPQATVPTEAASAIPGASSRAAAPAAIPWGT</sequence>
<evidence type="ECO:0000256" key="5">
    <source>
        <dbReference type="SAM" id="MobiDB-lite"/>
    </source>
</evidence>
<dbReference type="PANTHER" id="PTHR31973:SF187">
    <property type="entry name" value="MUTATOR TRANSPOSASE MUDRA PROTEIN"/>
    <property type="match status" value="1"/>
</dbReference>
<gene>
    <name evidence="8" type="ORF">FSB_LOCUS53656</name>
</gene>
<keyword evidence="1" id="KW-0479">Metal-binding</keyword>
<proteinExistence type="predicted"/>
<organism evidence="8">
    <name type="scientific">Fagus sylvatica</name>
    <name type="common">Beechnut</name>
    <dbReference type="NCBI Taxonomy" id="28930"/>
    <lineage>
        <taxon>Eukaryota</taxon>
        <taxon>Viridiplantae</taxon>
        <taxon>Streptophyta</taxon>
        <taxon>Embryophyta</taxon>
        <taxon>Tracheophyta</taxon>
        <taxon>Spermatophyta</taxon>
        <taxon>Magnoliopsida</taxon>
        <taxon>eudicotyledons</taxon>
        <taxon>Gunneridae</taxon>
        <taxon>Pentapetalae</taxon>
        <taxon>rosids</taxon>
        <taxon>fabids</taxon>
        <taxon>Fagales</taxon>
        <taxon>Fagaceae</taxon>
        <taxon>Fagus</taxon>
    </lineage>
</organism>
<accession>A0A2N9INA2</accession>
<dbReference type="Pfam" id="PF04434">
    <property type="entry name" value="SWIM"/>
    <property type="match status" value="1"/>
</dbReference>
<evidence type="ECO:0000313" key="8">
    <source>
        <dbReference type="EMBL" id="SPD25774.1"/>
    </source>
</evidence>
<feature type="compositionally biased region" description="Acidic residues" evidence="5">
    <location>
        <begin position="124"/>
        <end position="139"/>
    </location>
</feature>
<dbReference type="PROSITE" id="PS50158">
    <property type="entry name" value="ZF_CCHC"/>
    <property type="match status" value="1"/>
</dbReference>
<feature type="compositionally biased region" description="Low complexity" evidence="5">
    <location>
        <begin position="588"/>
        <end position="609"/>
    </location>
</feature>
<feature type="region of interest" description="Disordered" evidence="5">
    <location>
        <begin position="63"/>
        <end position="139"/>
    </location>
</feature>
<dbReference type="GO" id="GO:0008270">
    <property type="term" value="F:zinc ion binding"/>
    <property type="evidence" value="ECO:0007669"/>
    <property type="project" value="UniProtKB-KW"/>
</dbReference>
<dbReference type="InterPro" id="IPR007527">
    <property type="entry name" value="Znf_SWIM"/>
</dbReference>
<dbReference type="AlphaFoldDB" id="A0A2N9INA2"/>
<evidence type="ECO:0000259" key="6">
    <source>
        <dbReference type="PROSITE" id="PS50158"/>
    </source>
</evidence>
<feature type="region of interest" description="Disordered" evidence="5">
    <location>
        <begin position="154"/>
        <end position="185"/>
    </location>
</feature>
<evidence type="ECO:0000256" key="1">
    <source>
        <dbReference type="ARBA" id="ARBA00022723"/>
    </source>
</evidence>
<dbReference type="PROSITE" id="PS50966">
    <property type="entry name" value="ZF_SWIM"/>
    <property type="match status" value="1"/>
</dbReference>
<feature type="domain" description="SWIM-type" evidence="7">
    <location>
        <begin position="474"/>
        <end position="508"/>
    </location>
</feature>
<evidence type="ECO:0000256" key="3">
    <source>
        <dbReference type="ARBA" id="ARBA00022833"/>
    </source>
</evidence>
<protein>
    <recommendedName>
        <fullName evidence="9">SWIM-type domain-containing protein</fullName>
    </recommendedName>
</protein>
<dbReference type="Pfam" id="PF10551">
    <property type="entry name" value="MULE"/>
    <property type="match status" value="1"/>
</dbReference>
<dbReference type="InterPro" id="IPR006564">
    <property type="entry name" value="Znf_PMZ"/>
</dbReference>
<dbReference type="EMBL" id="OIVN01006131">
    <property type="protein sequence ID" value="SPD25774.1"/>
    <property type="molecule type" value="Genomic_DNA"/>
</dbReference>
<dbReference type="InterPro" id="IPR018289">
    <property type="entry name" value="MULE_transposase_dom"/>
</dbReference>
<reference evidence="8" key="1">
    <citation type="submission" date="2018-02" db="EMBL/GenBank/DDBJ databases">
        <authorList>
            <person name="Cohen D.B."/>
            <person name="Kent A.D."/>
        </authorList>
    </citation>
    <scope>NUCLEOTIDE SEQUENCE</scope>
</reference>
<evidence type="ECO:0000259" key="7">
    <source>
        <dbReference type="PROSITE" id="PS50966"/>
    </source>
</evidence>
<dbReference type="GO" id="GO:0003676">
    <property type="term" value="F:nucleic acid binding"/>
    <property type="evidence" value="ECO:0007669"/>
    <property type="project" value="InterPro"/>
</dbReference>
<evidence type="ECO:0000256" key="2">
    <source>
        <dbReference type="ARBA" id="ARBA00022771"/>
    </source>
</evidence>